<dbReference type="AlphaFoldDB" id="A0A918D471"/>
<dbReference type="Proteomes" id="UP000624041">
    <property type="component" value="Unassembled WGS sequence"/>
</dbReference>
<feature type="transmembrane region" description="Helical" evidence="1">
    <location>
        <begin position="30"/>
        <end position="58"/>
    </location>
</feature>
<comment type="caution">
    <text evidence="2">The sequence shown here is derived from an EMBL/GenBank/DDBJ whole genome shotgun (WGS) entry which is preliminary data.</text>
</comment>
<feature type="transmembrane region" description="Helical" evidence="1">
    <location>
        <begin position="70"/>
        <end position="91"/>
    </location>
</feature>
<sequence length="93" mass="9975">MEDVAQNSAVLDNQSVAGNETKSDGLVYKILGWFFFAVSLLFIPIIFGAGAFIMGYLLRKSDKQNENHGTILMVMGVAGAILGILLGMASAEY</sequence>
<evidence type="ECO:0000313" key="2">
    <source>
        <dbReference type="EMBL" id="GGN64097.1"/>
    </source>
</evidence>
<evidence type="ECO:0000256" key="1">
    <source>
        <dbReference type="SAM" id="Phobius"/>
    </source>
</evidence>
<keyword evidence="1" id="KW-0812">Transmembrane</keyword>
<accession>A0A918D471</accession>
<dbReference type="RefSeq" id="WP_229782751.1">
    <property type="nucleotide sequence ID" value="NZ_BMOS01000030.1"/>
</dbReference>
<gene>
    <name evidence="2" type="ORF">GCM10007971_31570</name>
</gene>
<evidence type="ECO:0000313" key="3">
    <source>
        <dbReference type="Proteomes" id="UP000624041"/>
    </source>
</evidence>
<name>A0A918D471_9BACI</name>
<dbReference type="EMBL" id="BMOS01000030">
    <property type="protein sequence ID" value="GGN64097.1"/>
    <property type="molecule type" value="Genomic_DNA"/>
</dbReference>
<protein>
    <submittedName>
        <fullName evidence="2">Uncharacterized protein</fullName>
    </submittedName>
</protein>
<proteinExistence type="predicted"/>
<keyword evidence="1" id="KW-0472">Membrane</keyword>
<keyword evidence="1" id="KW-1133">Transmembrane helix</keyword>
<reference evidence="2" key="1">
    <citation type="journal article" date="2014" name="Int. J. Syst. Evol. Microbiol.">
        <title>Complete genome sequence of Corynebacterium casei LMG S-19264T (=DSM 44701T), isolated from a smear-ripened cheese.</title>
        <authorList>
            <consortium name="US DOE Joint Genome Institute (JGI-PGF)"/>
            <person name="Walter F."/>
            <person name="Albersmeier A."/>
            <person name="Kalinowski J."/>
            <person name="Ruckert C."/>
        </authorList>
    </citation>
    <scope>NUCLEOTIDE SEQUENCE</scope>
    <source>
        <strain evidence="2">JCM 17251</strain>
    </source>
</reference>
<reference evidence="2" key="2">
    <citation type="submission" date="2020-09" db="EMBL/GenBank/DDBJ databases">
        <authorList>
            <person name="Sun Q."/>
            <person name="Ohkuma M."/>
        </authorList>
    </citation>
    <scope>NUCLEOTIDE SEQUENCE</scope>
    <source>
        <strain evidence="2">JCM 17251</strain>
    </source>
</reference>
<organism evidence="2 3">
    <name type="scientific">Oceanobacillus indicireducens</name>
    <dbReference type="NCBI Taxonomy" id="1004261"/>
    <lineage>
        <taxon>Bacteria</taxon>
        <taxon>Bacillati</taxon>
        <taxon>Bacillota</taxon>
        <taxon>Bacilli</taxon>
        <taxon>Bacillales</taxon>
        <taxon>Bacillaceae</taxon>
        <taxon>Oceanobacillus</taxon>
    </lineage>
</organism>
<keyword evidence="3" id="KW-1185">Reference proteome</keyword>